<proteinExistence type="predicted"/>
<keyword evidence="3 5" id="KW-1133">Transmembrane helix</keyword>
<reference evidence="7" key="1">
    <citation type="submission" date="2024-04" db="EMBL/GenBank/DDBJ databases">
        <authorList>
            <person name="Shaw F."/>
            <person name="Minotto A."/>
        </authorList>
    </citation>
    <scope>NUCLEOTIDE SEQUENCE [LARGE SCALE GENOMIC DNA]</scope>
</reference>
<keyword evidence="2 5" id="KW-0812">Transmembrane</keyword>
<evidence type="ECO:0000313" key="7">
    <source>
        <dbReference type="Proteomes" id="UP001497453"/>
    </source>
</evidence>
<feature type="transmembrane region" description="Helical" evidence="5">
    <location>
        <begin position="222"/>
        <end position="242"/>
    </location>
</feature>
<accession>A0ABP1DYG1</accession>
<organism evidence="6 7">
    <name type="scientific">Somion occarium</name>
    <dbReference type="NCBI Taxonomy" id="3059160"/>
    <lineage>
        <taxon>Eukaryota</taxon>
        <taxon>Fungi</taxon>
        <taxon>Dikarya</taxon>
        <taxon>Basidiomycota</taxon>
        <taxon>Agaricomycotina</taxon>
        <taxon>Agaricomycetes</taxon>
        <taxon>Polyporales</taxon>
        <taxon>Cerrenaceae</taxon>
        <taxon>Somion</taxon>
    </lineage>
</organism>
<dbReference type="Proteomes" id="UP001497453">
    <property type="component" value="Chromosome 6"/>
</dbReference>
<dbReference type="InterPro" id="IPR044878">
    <property type="entry name" value="UbiA_sf"/>
</dbReference>
<comment type="subcellular location">
    <subcellularLocation>
        <location evidence="1">Membrane</location>
        <topology evidence="1">Multi-pass membrane protein</topology>
    </subcellularLocation>
</comment>
<feature type="transmembrane region" description="Helical" evidence="5">
    <location>
        <begin position="195"/>
        <end position="216"/>
    </location>
</feature>
<dbReference type="PANTHER" id="PTHR42723">
    <property type="entry name" value="CHLOROPHYLL SYNTHASE"/>
    <property type="match status" value="1"/>
</dbReference>
<dbReference type="Pfam" id="PF01040">
    <property type="entry name" value="UbiA"/>
    <property type="match status" value="1"/>
</dbReference>
<dbReference type="InterPro" id="IPR050475">
    <property type="entry name" value="Prenyltransferase_related"/>
</dbReference>
<dbReference type="InterPro" id="IPR000537">
    <property type="entry name" value="UbiA_prenyltransferase"/>
</dbReference>
<dbReference type="PANTHER" id="PTHR42723:SF1">
    <property type="entry name" value="CHLOROPHYLL SYNTHASE, CHLOROPLASTIC"/>
    <property type="match status" value="1"/>
</dbReference>
<keyword evidence="4 5" id="KW-0472">Membrane</keyword>
<evidence type="ECO:0000256" key="3">
    <source>
        <dbReference type="ARBA" id="ARBA00022989"/>
    </source>
</evidence>
<evidence type="ECO:0000256" key="1">
    <source>
        <dbReference type="ARBA" id="ARBA00004141"/>
    </source>
</evidence>
<sequence>MYGRDHSMAIVKLSFIIPCHALKKWRQVLDIESKVDTLVCTTLSGVVNTSGVLPGNIFDRFFHSFTKHTYTLYLFTKSDIRTTLIPITCFALAAAPDLQLGHILHSVCWIWIHLLQFDVSNQTLSEEEDKQNKSDRPLPAGRMTLRNALIFRWILVPVCWLYSLCYSVETFYASVALVALTYIYDEMGAHSGHWIVRNVVNACGFASFEMGATLVATRDRTYLDGVAILAICCSAGIFATTIHTQDFKDVVGDAAVGRRTLPITQPEFARFTVPVVLTLWSIGLGFTWELGWYTSFTFLALAIVTSWRFFFLRSIRQDQITFYYWYNIWLSAAHALPGYYRHFRA</sequence>
<feature type="transmembrane region" description="Helical" evidence="5">
    <location>
        <begin position="292"/>
        <end position="311"/>
    </location>
</feature>
<evidence type="ECO:0000256" key="2">
    <source>
        <dbReference type="ARBA" id="ARBA00022692"/>
    </source>
</evidence>
<evidence type="ECO:0000256" key="4">
    <source>
        <dbReference type="ARBA" id="ARBA00023136"/>
    </source>
</evidence>
<evidence type="ECO:0000313" key="6">
    <source>
        <dbReference type="EMBL" id="CAL1711927.1"/>
    </source>
</evidence>
<dbReference type="CDD" id="cd13965">
    <property type="entry name" value="PT_UbiA_3"/>
    <property type="match status" value="1"/>
</dbReference>
<protein>
    <submittedName>
        <fullName evidence="6">Uncharacterized protein</fullName>
    </submittedName>
</protein>
<name>A0ABP1DYG1_9APHY</name>
<feature type="transmembrane region" description="Helical" evidence="5">
    <location>
        <begin position="160"/>
        <end position="183"/>
    </location>
</feature>
<dbReference type="EMBL" id="OZ037949">
    <property type="protein sequence ID" value="CAL1711927.1"/>
    <property type="molecule type" value="Genomic_DNA"/>
</dbReference>
<keyword evidence="7" id="KW-1185">Reference proteome</keyword>
<gene>
    <name evidence="6" type="ORF">GFSPODELE1_LOCUS8570</name>
</gene>
<dbReference type="Gene3D" id="1.10.357.140">
    <property type="entry name" value="UbiA prenyltransferase"/>
    <property type="match status" value="1"/>
</dbReference>
<evidence type="ECO:0000256" key="5">
    <source>
        <dbReference type="SAM" id="Phobius"/>
    </source>
</evidence>